<dbReference type="HOGENOM" id="CLU_902497_0_0_11"/>
<keyword evidence="4" id="KW-1185">Reference proteome</keyword>
<dbReference type="Proteomes" id="UP000027178">
    <property type="component" value="Unassembled WGS sequence"/>
</dbReference>
<dbReference type="AlphaFoldDB" id="A0A066YRY9"/>
<feature type="region of interest" description="Disordered" evidence="1">
    <location>
        <begin position="1"/>
        <end position="166"/>
    </location>
</feature>
<proteinExistence type="predicted"/>
<keyword evidence="2" id="KW-0472">Membrane</keyword>
<feature type="compositionally biased region" description="Pro residues" evidence="1">
    <location>
        <begin position="106"/>
        <end position="127"/>
    </location>
</feature>
<evidence type="ECO:0000256" key="1">
    <source>
        <dbReference type="SAM" id="MobiDB-lite"/>
    </source>
</evidence>
<evidence type="ECO:0000313" key="3">
    <source>
        <dbReference type="EMBL" id="KDN80665.1"/>
    </source>
</evidence>
<sequence length="308" mass="32626">MTAAARAVGADGFLRRLPSGYRTPPADAPFSGGERQRVGLARALCRPAPASSSWTTRPRVWTRSLRPPSSPPSAPTPPPACAPPAARPSPQPPISSSGSTTAASATPPPTTPSASPPTTAPSSPPPVRSSLHDAPSPHRSHPAARRPTPPRPRRGRPMTPPHPTAPRAARTLLRGALTGSLPQLVRLAAWTVLSAAPAALSGKALALAVDRGFLAHDLRAGWAWLGLFAVAATVSAWGTRNAYRPLARIVEPAGTGCCGRRRTARCGRRRRPGRIRMRRPSRWPGSPGRWRRCGTAWPGSCSWCRTWC</sequence>
<keyword evidence="2" id="KW-0812">Transmembrane</keyword>
<dbReference type="PATRIC" id="fig|1348663.4.peg.7334"/>
<comment type="caution">
    <text evidence="3">The sequence shown here is derived from an EMBL/GenBank/DDBJ whole genome shotgun (WGS) entry which is preliminary data.</text>
</comment>
<feature type="compositionally biased region" description="Pro residues" evidence="1">
    <location>
        <begin position="68"/>
        <end position="93"/>
    </location>
</feature>
<dbReference type="SUPFAM" id="SSF52540">
    <property type="entry name" value="P-loop containing nucleoside triphosphate hydrolases"/>
    <property type="match status" value="1"/>
</dbReference>
<feature type="compositionally biased region" description="Low complexity" evidence="1">
    <location>
        <begin position="94"/>
        <end position="105"/>
    </location>
</feature>
<protein>
    <submittedName>
        <fullName evidence="3">Uncharacterized protein</fullName>
    </submittedName>
</protein>
<evidence type="ECO:0000256" key="2">
    <source>
        <dbReference type="SAM" id="Phobius"/>
    </source>
</evidence>
<dbReference type="Gene3D" id="3.40.50.300">
    <property type="entry name" value="P-loop containing nucleotide triphosphate hydrolases"/>
    <property type="match status" value="1"/>
</dbReference>
<dbReference type="EMBL" id="JNBY01000165">
    <property type="protein sequence ID" value="KDN80665.1"/>
    <property type="molecule type" value="Genomic_DNA"/>
</dbReference>
<name>A0A066YRY9_9ACTN</name>
<feature type="transmembrane region" description="Helical" evidence="2">
    <location>
        <begin position="221"/>
        <end position="239"/>
    </location>
</feature>
<gene>
    <name evidence="3" type="ORF">KCH_75830</name>
</gene>
<evidence type="ECO:0000313" key="4">
    <source>
        <dbReference type="Proteomes" id="UP000027178"/>
    </source>
</evidence>
<dbReference type="InterPro" id="IPR027417">
    <property type="entry name" value="P-loop_NTPase"/>
</dbReference>
<dbReference type="PRINTS" id="PR01217">
    <property type="entry name" value="PRICHEXTENSN"/>
</dbReference>
<accession>A0A066YRY9</accession>
<organism evidence="3 4">
    <name type="scientific">Kitasatospora cheerisanensis KCTC 2395</name>
    <dbReference type="NCBI Taxonomy" id="1348663"/>
    <lineage>
        <taxon>Bacteria</taxon>
        <taxon>Bacillati</taxon>
        <taxon>Actinomycetota</taxon>
        <taxon>Actinomycetes</taxon>
        <taxon>Kitasatosporales</taxon>
        <taxon>Streptomycetaceae</taxon>
        <taxon>Kitasatospora</taxon>
    </lineage>
</organism>
<keyword evidence="2" id="KW-1133">Transmembrane helix</keyword>
<dbReference type="eggNOG" id="COG1132">
    <property type="taxonomic scope" value="Bacteria"/>
</dbReference>
<reference evidence="3 4" key="1">
    <citation type="submission" date="2014-05" db="EMBL/GenBank/DDBJ databases">
        <title>Draft Genome Sequence of Kitasatospora cheerisanensis KCTC 2395.</title>
        <authorList>
            <person name="Nam D.H."/>
        </authorList>
    </citation>
    <scope>NUCLEOTIDE SEQUENCE [LARGE SCALE GENOMIC DNA]</scope>
    <source>
        <strain evidence="3 4">KCTC 2395</strain>
    </source>
</reference>